<evidence type="ECO:0000313" key="9">
    <source>
        <dbReference type="EMBL" id="VYT88805.1"/>
    </source>
</evidence>
<evidence type="ECO:0000256" key="2">
    <source>
        <dbReference type="ARBA" id="ARBA00022679"/>
    </source>
</evidence>
<evidence type="ECO:0000256" key="4">
    <source>
        <dbReference type="ARBA" id="ARBA00022984"/>
    </source>
</evidence>
<dbReference type="PROSITE" id="PS52029">
    <property type="entry name" value="LD_TPASE"/>
    <property type="match status" value="1"/>
</dbReference>
<feature type="active site" description="Nucleophile" evidence="6">
    <location>
        <position position="441"/>
    </location>
</feature>
<organism evidence="9">
    <name type="scientific">Clostridium tertium</name>
    <dbReference type="NCBI Taxonomy" id="1559"/>
    <lineage>
        <taxon>Bacteria</taxon>
        <taxon>Bacillati</taxon>
        <taxon>Bacillota</taxon>
        <taxon>Clostridia</taxon>
        <taxon>Eubacteriales</taxon>
        <taxon>Clostridiaceae</taxon>
        <taxon>Clostridium</taxon>
    </lineage>
</organism>
<dbReference type="InterPro" id="IPR038063">
    <property type="entry name" value="Transpep_catalytic_dom"/>
</dbReference>
<evidence type="ECO:0000256" key="6">
    <source>
        <dbReference type="PROSITE-ProRule" id="PRU01373"/>
    </source>
</evidence>
<keyword evidence="4 6" id="KW-0573">Peptidoglycan synthesis</keyword>
<dbReference type="GO" id="GO:0016740">
    <property type="term" value="F:transferase activity"/>
    <property type="evidence" value="ECO:0007669"/>
    <property type="project" value="UniProtKB-KW"/>
</dbReference>
<dbReference type="GO" id="GO:0018104">
    <property type="term" value="P:peptidoglycan-protein cross-linking"/>
    <property type="evidence" value="ECO:0007669"/>
    <property type="project" value="TreeGrafter"/>
</dbReference>
<feature type="transmembrane region" description="Helical" evidence="7">
    <location>
        <begin position="14"/>
        <end position="36"/>
    </location>
</feature>
<sequence length="467" mass="53603">MLSGFYKKFLKNKLIGNIVIVICSIILIYISISLYFTKHFFFNTIVNGVDLSLKNHNAINSKFNSFIDEYSLEIIDRSGQSQIIKGDILEKGKALENEEFLYNNIKSKQKSFGWLLYLFKENKYSVDDVYTINEKKLSVIVDDLDIFKEEIISPENVKFIYNNGKYEMIEEVYGNEANKEKVYETIKMALLNGKKHINLDEEGCYESPKYTINSDKAKEIQKELDKYVSTNISYLFDEDKEVLSGDRISTFININNDLDIELSKEEIKKYIKELSDKYNTIGITRKFKTSTGNTVEVEGGYYGYKINSVAETSLLLENIKNGAVIEKEPSYSQKALFRGENDIGDTYIEINISKQYMWFYKEGKIIAQGSVVTGDPRKGNSTDTGTYMINYKQKEAVLRGANYEAKVNYWMPFNGNIGIHDANWRYNFGGQIYLNDGTHGCVNATLSLAKKIYENIDAGTPVICYKE</sequence>
<accession>A0A6N3A928</accession>
<dbReference type="PANTHER" id="PTHR30582">
    <property type="entry name" value="L,D-TRANSPEPTIDASE"/>
    <property type="match status" value="1"/>
</dbReference>
<keyword evidence="2" id="KW-0808">Transferase</keyword>
<evidence type="ECO:0000256" key="7">
    <source>
        <dbReference type="SAM" id="Phobius"/>
    </source>
</evidence>
<dbReference type="InterPro" id="IPR005490">
    <property type="entry name" value="LD_TPept_cat_dom"/>
</dbReference>
<dbReference type="SUPFAM" id="SSF143985">
    <property type="entry name" value="L,D-transpeptidase pre-catalytic domain-like"/>
    <property type="match status" value="1"/>
</dbReference>
<dbReference type="GO" id="GO:0071972">
    <property type="term" value="F:peptidoglycan L,D-transpeptidase activity"/>
    <property type="evidence" value="ECO:0007669"/>
    <property type="project" value="TreeGrafter"/>
</dbReference>
<dbReference type="CDD" id="cd16913">
    <property type="entry name" value="YkuD_like"/>
    <property type="match status" value="1"/>
</dbReference>
<evidence type="ECO:0000256" key="3">
    <source>
        <dbReference type="ARBA" id="ARBA00022960"/>
    </source>
</evidence>
<keyword evidence="5 6" id="KW-0961">Cell wall biogenesis/degradation</keyword>
<feature type="active site" description="Proton donor/acceptor" evidence="6">
    <location>
        <position position="420"/>
    </location>
</feature>
<dbReference type="Pfam" id="PF03734">
    <property type="entry name" value="YkuD"/>
    <property type="match status" value="1"/>
</dbReference>
<dbReference type="GO" id="GO:0008360">
    <property type="term" value="P:regulation of cell shape"/>
    <property type="evidence" value="ECO:0007669"/>
    <property type="project" value="UniProtKB-UniRule"/>
</dbReference>
<dbReference type="SUPFAM" id="SSF141523">
    <property type="entry name" value="L,D-transpeptidase catalytic domain-like"/>
    <property type="match status" value="1"/>
</dbReference>
<protein>
    <submittedName>
        <fullName evidence="9">Peptidoglycan binding domain protein</fullName>
    </submittedName>
</protein>
<keyword evidence="7" id="KW-1133">Transmembrane helix</keyword>
<dbReference type="AlphaFoldDB" id="A0A6N3A928"/>
<dbReference type="InterPro" id="IPR038054">
    <property type="entry name" value="LD_TPept-like_central_sf"/>
</dbReference>
<dbReference type="GO" id="GO:0005576">
    <property type="term" value="C:extracellular region"/>
    <property type="evidence" value="ECO:0007669"/>
    <property type="project" value="TreeGrafter"/>
</dbReference>
<gene>
    <name evidence="9" type="ORF">CTLFYP3_00926</name>
</gene>
<dbReference type="EMBL" id="CACRTO010000008">
    <property type="protein sequence ID" value="VYT88805.1"/>
    <property type="molecule type" value="Genomic_DNA"/>
</dbReference>
<reference evidence="9" key="1">
    <citation type="submission" date="2019-11" db="EMBL/GenBank/DDBJ databases">
        <authorList>
            <person name="Feng L."/>
        </authorList>
    </citation>
    <scope>NUCLEOTIDE SEQUENCE</scope>
    <source>
        <strain evidence="9">CTertiumLFYP3</strain>
    </source>
</reference>
<dbReference type="UniPathway" id="UPA00219"/>
<dbReference type="RefSeq" id="WP_156625441.1">
    <property type="nucleotide sequence ID" value="NZ_CACRTO010000008.1"/>
</dbReference>
<keyword evidence="3 6" id="KW-0133">Cell shape</keyword>
<dbReference type="PANTHER" id="PTHR30582:SF33">
    <property type="entry name" value="EXPORTED PROTEIN"/>
    <property type="match status" value="1"/>
</dbReference>
<dbReference type="Pfam" id="PF12229">
    <property type="entry name" value="PG_binding_4"/>
    <property type="match status" value="2"/>
</dbReference>
<comment type="pathway">
    <text evidence="1 6">Cell wall biogenesis; peptidoglycan biosynthesis.</text>
</comment>
<name>A0A6N3A928_9CLOT</name>
<evidence type="ECO:0000256" key="1">
    <source>
        <dbReference type="ARBA" id="ARBA00004752"/>
    </source>
</evidence>
<feature type="domain" description="L,D-TPase catalytic" evidence="8">
    <location>
        <begin position="346"/>
        <end position="465"/>
    </location>
</feature>
<keyword evidence="7" id="KW-0812">Transmembrane</keyword>
<dbReference type="InterPro" id="IPR050979">
    <property type="entry name" value="LD-transpeptidase"/>
</dbReference>
<keyword evidence="7" id="KW-0472">Membrane</keyword>
<evidence type="ECO:0000259" key="8">
    <source>
        <dbReference type="PROSITE" id="PS52029"/>
    </source>
</evidence>
<dbReference type="Gene3D" id="3.10.20.800">
    <property type="match status" value="1"/>
</dbReference>
<evidence type="ECO:0000256" key="5">
    <source>
        <dbReference type="ARBA" id="ARBA00023316"/>
    </source>
</evidence>
<dbReference type="GO" id="GO:0071555">
    <property type="term" value="P:cell wall organization"/>
    <property type="evidence" value="ECO:0007669"/>
    <property type="project" value="UniProtKB-UniRule"/>
</dbReference>
<dbReference type="Gene3D" id="2.40.440.10">
    <property type="entry name" value="L,D-transpeptidase catalytic domain-like"/>
    <property type="match status" value="1"/>
</dbReference>
<dbReference type="InterPro" id="IPR022029">
    <property type="entry name" value="YoaR-like_PG-bd"/>
</dbReference>
<proteinExistence type="predicted"/>